<dbReference type="GO" id="GO:0004497">
    <property type="term" value="F:monooxygenase activity"/>
    <property type="evidence" value="ECO:0007669"/>
    <property type="project" value="InterPro"/>
</dbReference>
<name>A0A0C3GEA4_PILCF</name>
<dbReference type="OrthoDB" id="1055148at2759"/>
<dbReference type="AlphaFoldDB" id="A0A0C3GEA4"/>
<dbReference type="STRING" id="765440.A0A0C3GEA4"/>
<dbReference type="InterPro" id="IPR036396">
    <property type="entry name" value="Cyt_P450_sf"/>
</dbReference>
<dbReference type="Proteomes" id="UP000054166">
    <property type="component" value="Unassembled WGS sequence"/>
</dbReference>
<reference evidence="1 2" key="1">
    <citation type="submission" date="2014-04" db="EMBL/GenBank/DDBJ databases">
        <authorList>
            <consortium name="DOE Joint Genome Institute"/>
            <person name="Kuo A."/>
            <person name="Tarkka M."/>
            <person name="Buscot F."/>
            <person name="Kohler A."/>
            <person name="Nagy L.G."/>
            <person name="Floudas D."/>
            <person name="Copeland A."/>
            <person name="Barry K.W."/>
            <person name="Cichocki N."/>
            <person name="Veneault-Fourrey C."/>
            <person name="LaButti K."/>
            <person name="Lindquist E.A."/>
            <person name="Lipzen A."/>
            <person name="Lundell T."/>
            <person name="Morin E."/>
            <person name="Murat C."/>
            <person name="Sun H."/>
            <person name="Tunlid A."/>
            <person name="Henrissat B."/>
            <person name="Grigoriev I.V."/>
            <person name="Hibbett D.S."/>
            <person name="Martin F."/>
            <person name="Nordberg H.P."/>
            <person name="Cantor M.N."/>
            <person name="Hua S.X."/>
        </authorList>
    </citation>
    <scope>NUCLEOTIDE SEQUENCE [LARGE SCALE GENOMIC DNA]</scope>
    <source>
        <strain evidence="1 2">F 1598</strain>
    </source>
</reference>
<dbReference type="SUPFAM" id="SSF48264">
    <property type="entry name" value="Cytochrome P450"/>
    <property type="match status" value="1"/>
</dbReference>
<dbReference type="InterPro" id="IPR001128">
    <property type="entry name" value="Cyt_P450"/>
</dbReference>
<gene>
    <name evidence="1" type="ORF">PILCRDRAFT_812821</name>
</gene>
<dbReference type="GO" id="GO:0020037">
    <property type="term" value="F:heme binding"/>
    <property type="evidence" value="ECO:0007669"/>
    <property type="project" value="InterPro"/>
</dbReference>
<dbReference type="HOGENOM" id="CLU_2121957_0_0_1"/>
<evidence type="ECO:0000313" key="1">
    <source>
        <dbReference type="EMBL" id="KIM90019.1"/>
    </source>
</evidence>
<keyword evidence="2" id="KW-1185">Reference proteome</keyword>
<accession>A0A0C3GEA4</accession>
<dbReference type="GO" id="GO:0016705">
    <property type="term" value="F:oxidoreductase activity, acting on paired donors, with incorporation or reduction of molecular oxygen"/>
    <property type="evidence" value="ECO:0007669"/>
    <property type="project" value="InterPro"/>
</dbReference>
<protein>
    <submittedName>
        <fullName evidence="1">Uncharacterized protein</fullName>
    </submittedName>
</protein>
<evidence type="ECO:0000313" key="2">
    <source>
        <dbReference type="Proteomes" id="UP000054166"/>
    </source>
</evidence>
<dbReference type="Gene3D" id="1.10.630.10">
    <property type="entry name" value="Cytochrome P450"/>
    <property type="match status" value="1"/>
</dbReference>
<dbReference type="Pfam" id="PF00067">
    <property type="entry name" value="p450"/>
    <property type="match status" value="1"/>
</dbReference>
<sequence length="114" mass="13102">MIYTPLFSEWEDETPAFHIVIRETLRLIKTGPALRRNLGNNLQFADKTIDKGAYVVYNMADVHLNEMVYSQPLKFDPSRYSEAGGQAGTLRYSLDRALAVILVQAWKLPNWRSK</sequence>
<dbReference type="EMBL" id="KN832974">
    <property type="protein sequence ID" value="KIM90019.1"/>
    <property type="molecule type" value="Genomic_DNA"/>
</dbReference>
<proteinExistence type="predicted"/>
<organism evidence="1 2">
    <name type="scientific">Piloderma croceum (strain F 1598)</name>
    <dbReference type="NCBI Taxonomy" id="765440"/>
    <lineage>
        <taxon>Eukaryota</taxon>
        <taxon>Fungi</taxon>
        <taxon>Dikarya</taxon>
        <taxon>Basidiomycota</taxon>
        <taxon>Agaricomycotina</taxon>
        <taxon>Agaricomycetes</taxon>
        <taxon>Agaricomycetidae</taxon>
        <taxon>Atheliales</taxon>
        <taxon>Atheliaceae</taxon>
        <taxon>Piloderma</taxon>
    </lineage>
</organism>
<dbReference type="GO" id="GO:0005506">
    <property type="term" value="F:iron ion binding"/>
    <property type="evidence" value="ECO:0007669"/>
    <property type="project" value="InterPro"/>
</dbReference>
<reference evidence="2" key="2">
    <citation type="submission" date="2015-01" db="EMBL/GenBank/DDBJ databases">
        <title>Evolutionary Origins and Diversification of the Mycorrhizal Mutualists.</title>
        <authorList>
            <consortium name="DOE Joint Genome Institute"/>
            <consortium name="Mycorrhizal Genomics Consortium"/>
            <person name="Kohler A."/>
            <person name="Kuo A."/>
            <person name="Nagy L.G."/>
            <person name="Floudas D."/>
            <person name="Copeland A."/>
            <person name="Barry K.W."/>
            <person name="Cichocki N."/>
            <person name="Veneault-Fourrey C."/>
            <person name="LaButti K."/>
            <person name="Lindquist E.A."/>
            <person name="Lipzen A."/>
            <person name="Lundell T."/>
            <person name="Morin E."/>
            <person name="Murat C."/>
            <person name="Riley R."/>
            <person name="Ohm R."/>
            <person name="Sun H."/>
            <person name="Tunlid A."/>
            <person name="Henrissat B."/>
            <person name="Grigoriev I.V."/>
            <person name="Hibbett D.S."/>
            <person name="Martin F."/>
        </authorList>
    </citation>
    <scope>NUCLEOTIDE SEQUENCE [LARGE SCALE GENOMIC DNA]</scope>
    <source>
        <strain evidence="2">F 1598</strain>
    </source>
</reference>
<dbReference type="InParanoid" id="A0A0C3GEA4"/>